<reference evidence="2" key="1">
    <citation type="journal article" date="2024" name="Proc. Natl. Acad. Sci. U.S.A.">
        <title>Extraordinary preservation of gene collinearity over three hundred million years revealed in homosporous lycophytes.</title>
        <authorList>
            <person name="Li C."/>
            <person name="Wickell D."/>
            <person name="Kuo L.Y."/>
            <person name="Chen X."/>
            <person name="Nie B."/>
            <person name="Liao X."/>
            <person name="Peng D."/>
            <person name="Ji J."/>
            <person name="Jenkins J."/>
            <person name="Williams M."/>
            <person name="Shu S."/>
            <person name="Plott C."/>
            <person name="Barry K."/>
            <person name="Rajasekar S."/>
            <person name="Grimwood J."/>
            <person name="Han X."/>
            <person name="Sun S."/>
            <person name="Hou Z."/>
            <person name="He W."/>
            <person name="Dai G."/>
            <person name="Sun C."/>
            <person name="Schmutz J."/>
            <person name="Leebens-Mack J.H."/>
            <person name="Li F.W."/>
            <person name="Wang L."/>
        </authorList>
    </citation>
    <scope>NUCLEOTIDE SEQUENCE [LARGE SCALE GENOMIC DNA]</scope>
    <source>
        <strain evidence="2">cv. PW_Plant_1</strain>
    </source>
</reference>
<organism evidence="1 2">
    <name type="scientific">Diphasiastrum complanatum</name>
    <name type="common">Issler's clubmoss</name>
    <name type="synonym">Lycopodium complanatum</name>
    <dbReference type="NCBI Taxonomy" id="34168"/>
    <lineage>
        <taxon>Eukaryota</taxon>
        <taxon>Viridiplantae</taxon>
        <taxon>Streptophyta</taxon>
        <taxon>Embryophyta</taxon>
        <taxon>Tracheophyta</taxon>
        <taxon>Lycopodiopsida</taxon>
        <taxon>Lycopodiales</taxon>
        <taxon>Lycopodiaceae</taxon>
        <taxon>Lycopodioideae</taxon>
        <taxon>Diphasiastrum</taxon>
    </lineage>
</organism>
<gene>
    <name evidence="1" type="ORF">O6H91_23G004400</name>
</gene>
<evidence type="ECO:0000313" key="2">
    <source>
        <dbReference type="Proteomes" id="UP001162992"/>
    </source>
</evidence>
<evidence type="ECO:0000313" key="1">
    <source>
        <dbReference type="EMBL" id="KAJ7513559.1"/>
    </source>
</evidence>
<name>A0ACC2A7Q8_DIPCM</name>
<comment type="caution">
    <text evidence="1">The sequence shown here is derived from an EMBL/GenBank/DDBJ whole genome shotgun (WGS) entry which is preliminary data.</text>
</comment>
<dbReference type="Proteomes" id="UP001162992">
    <property type="component" value="Chromosome 23"/>
</dbReference>
<keyword evidence="2" id="KW-1185">Reference proteome</keyword>
<dbReference type="EMBL" id="CM055114">
    <property type="protein sequence ID" value="KAJ7513559.1"/>
    <property type="molecule type" value="Genomic_DNA"/>
</dbReference>
<accession>A0ACC2A7Q8</accession>
<protein>
    <submittedName>
        <fullName evidence="1">Uncharacterized protein</fullName>
    </submittedName>
</protein>
<proteinExistence type="predicted"/>
<sequence length="507" mass="56192">MSSNVVAHVVIAPFACHGHILPAISLARVLATKGLFVTFVLSQHRITGPRSAASHLRSLQASLPSSFHLVAIPDSLPSHGLVYAIDEGLDSVTLEVERSQRMQQPFERLMDDLMAADAFPGAPVCIISDAWLSWTQETADKLHIPRYVFYPSQPTVLAPLFYLQVLQAQGRLPLKASSMIDDVEACDEDHLVRIPGMPPLRNLDCDSRLLETFARSVHDAYIQIWMIVHKAAGVLINSFYELDTVPIDALRNRSLNPSKVDILTVGPLHFSATFVHPASEAVEGRNVVSQEETHCLRWLDSQSASSVMYISFGTLFLPSLAQIHELALGLEASEQSFLWILRPPTGILCRLEEFDVSSILPEGFLARIQKRGLIILNWAPQKLILSHSSTGAFFTHCGWNSTLESICMGVPMVALPQFADQRMNCKLLVNQLKVGVKPQRGAKDLVERDEVERVTRLMLTGKEGMEMRSRAKQWSAAAVKAVEKGGSSDQNVDSFIMKMKQLSLKNL</sequence>